<gene>
    <name evidence="2" type="ORF">SAMN02787118_1109</name>
</gene>
<feature type="domain" description="NADP-dependent oxidoreductase" evidence="1">
    <location>
        <begin position="11"/>
        <end position="149"/>
    </location>
</feature>
<dbReference type="PANTHER" id="PTHR42686">
    <property type="entry name" value="GH17980P-RELATED"/>
    <property type="match status" value="1"/>
</dbReference>
<proteinExistence type="predicted"/>
<name>A0A1I2KDC9_9ACTN</name>
<dbReference type="GO" id="GO:0016491">
    <property type="term" value="F:oxidoreductase activity"/>
    <property type="evidence" value="ECO:0007669"/>
    <property type="project" value="InterPro"/>
</dbReference>
<dbReference type="SUPFAM" id="SSF51430">
    <property type="entry name" value="NAD(P)-linked oxidoreductase"/>
    <property type="match status" value="1"/>
</dbReference>
<dbReference type="Pfam" id="PF00248">
    <property type="entry name" value="Aldo_ket_red"/>
    <property type="match status" value="1"/>
</dbReference>
<protein>
    <submittedName>
        <fullName evidence="2">Aldo/keto reductase family protein</fullName>
    </submittedName>
</protein>
<dbReference type="EMBL" id="FONR01000010">
    <property type="protein sequence ID" value="SFF64473.1"/>
    <property type="molecule type" value="Genomic_DNA"/>
</dbReference>
<dbReference type="Gene3D" id="3.20.20.100">
    <property type="entry name" value="NADP-dependent oxidoreductase domain"/>
    <property type="match status" value="1"/>
</dbReference>
<dbReference type="InterPro" id="IPR036812">
    <property type="entry name" value="NAD(P)_OxRdtase_dom_sf"/>
</dbReference>
<dbReference type="RefSeq" id="WP_143138260.1">
    <property type="nucleotide sequence ID" value="NZ_FONR01000010.1"/>
</dbReference>
<sequence length="269" mass="29205">MNTMQDQPSVVIGTMRCSGSFNGLMVLGRDADEGREFVEGAIAQGFTTFDTSPVYARGRAEEDLGAHLPRDASVWTKVGIDTTTPLPTLDYSLEGMAKSLQGSLKRLGRDHVEVAFVHNPEPRRVSDIDFAGFARHCSRTGQADLVGVSVLLPDVSLPQIAGRLPAGSVVMCEADQLDPQDTNVTRLLADYRLVVRSLFSGGSRLRAVPPERRAEAIAARSSEIHEIYRPEAVVIGPRTKEQLDDYEAGPAWLTSAARHSAPGRSHVTR</sequence>
<dbReference type="PANTHER" id="PTHR42686:SF1">
    <property type="entry name" value="GH17980P-RELATED"/>
    <property type="match status" value="1"/>
</dbReference>
<dbReference type="AlphaFoldDB" id="A0A1I2KDC9"/>
<accession>A0A1I2KDC9</accession>
<dbReference type="GO" id="GO:0005829">
    <property type="term" value="C:cytosol"/>
    <property type="evidence" value="ECO:0007669"/>
    <property type="project" value="TreeGrafter"/>
</dbReference>
<dbReference type="OrthoDB" id="9768851at2"/>
<organism evidence="2 3">
    <name type="scientific">Streptomyces mirabilis</name>
    <dbReference type="NCBI Taxonomy" id="68239"/>
    <lineage>
        <taxon>Bacteria</taxon>
        <taxon>Bacillati</taxon>
        <taxon>Actinomycetota</taxon>
        <taxon>Actinomycetes</taxon>
        <taxon>Kitasatosporales</taxon>
        <taxon>Streptomycetaceae</taxon>
        <taxon>Streptomyces</taxon>
    </lineage>
</organism>
<evidence type="ECO:0000313" key="3">
    <source>
        <dbReference type="Proteomes" id="UP000181942"/>
    </source>
</evidence>
<dbReference type="Proteomes" id="UP000181942">
    <property type="component" value="Unassembled WGS sequence"/>
</dbReference>
<reference evidence="2 3" key="1">
    <citation type="submission" date="2016-10" db="EMBL/GenBank/DDBJ databases">
        <authorList>
            <person name="de Groot N.N."/>
        </authorList>
    </citation>
    <scope>NUCLEOTIDE SEQUENCE [LARGE SCALE GENOMIC DNA]</scope>
    <source>
        <strain evidence="2 3">OK461</strain>
    </source>
</reference>
<dbReference type="InterPro" id="IPR023210">
    <property type="entry name" value="NADP_OxRdtase_dom"/>
</dbReference>
<dbReference type="InterPro" id="IPR020471">
    <property type="entry name" value="AKR"/>
</dbReference>
<evidence type="ECO:0000313" key="2">
    <source>
        <dbReference type="EMBL" id="SFF64473.1"/>
    </source>
</evidence>
<evidence type="ECO:0000259" key="1">
    <source>
        <dbReference type="Pfam" id="PF00248"/>
    </source>
</evidence>